<dbReference type="Gene3D" id="3.40.1780.10">
    <property type="entry name" value="QueA-like"/>
    <property type="match status" value="1"/>
</dbReference>
<comment type="subunit">
    <text evidence="2">Monomer.</text>
</comment>
<evidence type="ECO:0000313" key="7">
    <source>
        <dbReference type="EMBL" id="SVA26471.1"/>
    </source>
</evidence>
<evidence type="ECO:0000256" key="3">
    <source>
        <dbReference type="ARBA" id="ARBA00022490"/>
    </source>
</evidence>
<dbReference type="SUPFAM" id="SSF111337">
    <property type="entry name" value="QueA-like"/>
    <property type="match status" value="1"/>
</dbReference>
<keyword evidence="5" id="KW-0949">S-adenosyl-L-methionine</keyword>
<evidence type="ECO:0000256" key="6">
    <source>
        <dbReference type="ARBA" id="ARBA00022785"/>
    </source>
</evidence>
<dbReference type="PANTHER" id="PTHR30307:SF0">
    <property type="entry name" value="S-ADENOSYLMETHIONINE:TRNA RIBOSYLTRANSFERASE-ISOMERASE"/>
    <property type="match status" value="1"/>
</dbReference>
<dbReference type="GO" id="GO:0051075">
    <property type="term" value="F:S-adenosylmethionine:tRNA ribosyltransferase-isomerase activity"/>
    <property type="evidence" value="ECO:0007669"/>
    <property type="project" value="TreeGrafter"/>
</dbReference>
<dbReference type="NCBIfam" id="NF001140">
    <property type="entry name" value="PRK00147.1"/>
    <property type="match status" value="1"/>
</dbReference>
<protein>
    <recommendedName>
        <fullName evidence="8">S-adenosylmethionine:tRNA ribosyltransferase-isomerase</fullName>
    </recommendedName>
</protein>
<dbReference type="InterPro" id="IPR042119">
    <property type="entry name" value="QueA_dom2"/>
</dbReference>
<evidence type="ECO:0000256" key="2">
    <source>
        <dbReference type="ARBA" id="ARBA00011245"/>
    </source>
</evidence>
<dbReference type="GO" id="GO:0008616">
    <property type="term" value="P:tRNA queuosine(34) biosynthetic process"/>
    <property type="evidence" value="ECO:0007669"/>
    <property type="project" value="UniProtKB-KW"/>
</dbReference>
<accession>A0A381UFG1</accession>
<comment type="subcellular location">
    <subcellularLocation>
        <location evidence="1">Cytoplasm</location>
    </subcellularLocation>
</comment>
<evidence type="ECO:0000256" key="5">
    <source>
        <dbReference type="ARBA" id="ARBA00022691"/>
    </source>
</evidence>
<sequence>MDRKAFHYHLPRELIAQTPLDERSASRLLVLKGNSLEDYQFSDLAQLLRPGDLLILNDTRVIPARLYGQKPAGGKVEILLERITGTRTATAQLRASKNLSAGTALGLADGVSAHILEKKSIFFELAFDTDLEPFLMTHGEVPLPPYIKRVAGTQDKARYQTIYARISGAVAAPTAGLHLDTILLDALDKRSIKQAFITLHIGAGTFAPVRTEKVEDHRLHSEWFKVSEDLCDRIKTTKASGGRIIAVGTTTVRALESAALNGLLHPCEGETTLFIYPGFQFRVVDAMVTNFHLPESSLLMLVAAFAGRRTVLGAYRHAVAHRYRFFSYGDAMLVQP</sequence>
<evidence type="ECO:0000256" key="1">
    <source>
        <dbReference type="ARBA" id="ARBA00004496"/>
    </source>
</evidence>
<keyword evidence="3" id="KW-0963">Cytoplasm</keyword>
<keyword evidence="4" id="KW-0808">Transferase</keyword>
<dbReference type="GO" id="GO:0005737">
    <property type="term" value="C:cytoplasm"/>
    <property type="evidence" value="ECO:0007669"/>
    <property type="project" value="UniProtKB-SubCell"/>
</dbReference>
<keyword evidence="6" id="KW-0671">Queuosine biosynthesis</keyword>
<evidence type="ECO:0000256" key="4">
    <source>
        <dbReference type="ARBA" id="ARBA00022679"/>
    </source>
</evidence>
<dbReference type="EMBL" id="UINC01006260">
    <property type="protein sequence ID" value="SVA26471.1"/>
    <property type="molecule type" value="Genomic_DNA"/>
</dbReference>
<dbReference type="Gene3D" id="2.40.10.240">
    <property type="entry name" value="QueA-like"/>
    <property type="match status" value="1"/>
</dbReference>
<dbReference type="HAMAP" id="MF_00113">
    <property type="entry name" value="QueA"/>
    <property type="match status" value="1"/>
</dbReference>
<gene>
    <name evidence="7" type="ORF">METZ01_LOCUS79325</name>
</gene>
<organism evidence="7">
    <name type="scientific">marine metagenome</name>
    <dbReference type="NCBI Taxonomy" id="408172"/>
    <lineage>
        <taxon>unclassified sequences</taxon>
        <taxon>metagenomes</taxon>
        <taxon>ecological metagenomes</taxon>
    </lineage>
</organism>
<evidence type="ECO:0008006" key="8">
    <source>
        <dbReference type="Google" id="ProtNLM"/>
    </source>
</evidence>
<reference evidence="7" key="1">
    <citation type="submission" date="2018-05" db="EMBL/GenBank/DDBJ databases">
        <authorList>
            <person name="Lanie J.A."/>
            <person name="Ng W.-L."/>
            <person name="Kazmierczak K.M."/>
            <person name="Andrzejewski T.M."/>
            <person name="Davidsen T.M."/>
            <person name="Wayne K.J."/>
            <person name="Tettelin H."/>
            <person name="Glass J.I."/>
            <person name="Rusch D."/>
            <person name="Podicherti R."/>
            <person name="Tsui H.-C.T."/>
            <person name="Winkler M.E."/>
        </authorList>
    </citation>
    <scope>NUCLEOTIDE SEQUENCE</scope>
</reference>
<dbReference type="InterPro" id="IPR003699">
    <property type="entry name" value="QueA"/>
</dbReference>
<dbReference type="AlphaFoldDB" id="A0A381UFG1"/>
<dbReference type="Pfam" id="PF02547">
    <property type="entry name" value="Queuosine_synth"/>
    <property type="match status" value="1"/>
</dbReference>
<dbReference type="NCBIfam" id="TIGR00113">
    <property type="entry name" value="queA"/>
    <property type="match status" value="1"/>
</dbReference>
<dbReference type="FunFam" id="3.40.1780.10:FF:000001">
    <property type="entry name" value="S-adenosylmethionine:tRNA ribosyltransferase-isomerase"/>
    <property type="match status" value="1"/>
</dbReference>
<dbReference type="InterPro" id="IPR042118">
    <property type="entry name" value="QueA_dom1"/>
</dbReference>
<dbReference type="InterPro" id="IPR036100">
    <property type="entry name" value="QueA_sf"/>
</dbReference>
<dbReference type="PANTHER" id="PTHR30307">
    <property type="entry name" value="S-ADENOSYLMETHIONINE:TRNA RIBOSYLTRANSFERASE-ISOMERASE"/>
    <property type="match status" value="1"/>
</dbReference>
<proteinExistence type="inferred from homology"/>
<name>A0A381UFG1_9ZZZZ</name>